<dbReference type="AlphaFoldDB" id="A0A1Z4LPK9"/>
<evidence type="ECO:0000313" key="1">
    <source>
        <dbReference type="EMBL" id="BAY83143.1"/>
    </source>
</evidence>
<dbReference type="OrthoDB" id="1144014at2"/>
<keyword evidence="2" id="KW-1185">Reference proteome</keyword>
<evidence type="ECO:0008006" key="3">
    <source>
        <dbReference type="Google" id="ProtNLM"/>
    </source>
</evidence>
<organism evidence="1 2">
    <name type="scientific">Calothrix parasitica NIES-267</name>
    <dbReference type="NCBI Taxonomy" id="1973488"/>
    <lineage>
        <taxon>Bacteria</taxon>
        <taxon>Bacillati</taxon>
        <taxon>Cyanobacteriota</taxon>
        <taxon>Cyanophyceae</taxon>
        <taxon>Nostocales</taxon>
        <taxon>Calotrichaceae</taxon>
        <taxon>Calothrix</taxon>
    </lineage>
</organism>
<dbReference type="Proteomes" id="UP000218418">
    <property type="component" value="Chromosome"/>
</dbReference>
<accession>A0A1Z4LPK9</accession>
<evidence type="ECO:0000313" key="2">
    <source>
        <dbReference type="Proteomes" id="UP000218418"/>
    </source>
</evidence>
<dbReference type="EMBL" id="AP018227">
    <property type="protein sequence ID" value="BAY83143.1"/>
    <property type="molecule type" value="Genomic_DNA"/>
</dbReference>
<proteinExistence type="predicted"/>
<dbReference type="PROSITE" id="PS51257">
    <property type="entry name" value="PROKAR_LIPOPROTEIN"/>
    <property type="match status" value="1"/>
</dbReference>
<sequence>MIPINKVITIVFIAIIVGCSPSNTGQNFLSFNFLQSESDILNNTLIIPGKQVGAVTSKTTRADLVKMFGESKLKDDVLLEDEGTISVPVTKVNLDDGKSFTVAWEEDTREKLLYVRDFGSVWKIPEGIGVGTSFQELQKKLGDFRLTGLGWDYGGFINLETTNLSKYQGQLSLQLAPDQEAIKKNPQQHEAVLGDRELSSTNPHWQALNMKVSQMTVHLDD</sequence>
<reference evidence="1 2" key="1">
    <citation type="submission" date="2017-06" db="EMBL/GenBank/DDBJ databases">
        <title>Genome sequencing of cyanobaciteial culture collection at National Institute for Environmental Studies (NIES).</title>
        <authorList>
            <person name="Hirose Y."/>
            <person name="Shimura Y."/>
            <person name="Fujisawa T."/>
            <person name="Nakamura Y."/>
            <person name="Kawachi M."/>
        </authorList>
    </citation>
    <scope>NUCLEOTIDE SEQUENCE [LARGE SCALE GENOMIC DNA]</scope>
    <source>
        <strain evidence="1 2">NIES-267</strain>
    </source>
</reference>
<name>A0A1Z4LPK9_9CYAN</name>
<protein>
    <recommendedName>
        <fullName evidence="3">Lipoprotein</fullName>
    </recommendedName>
</protein>
<gene>
    <name evidence="1" type="ORF">NIES267_26300</name>
</gene>